<feature type="chain" id="PRO_5046727433" evidence="3">
    <location>
        <begin position="18"/>
        <end position="147"/>
    </location>
</feature>
<reference evidence="4 5" key="1">
    <citation type="submission" date="2023-09" db="EMBL/GenBank/DDBJ databases">
        <title>Nesidiocoris tenuis whole genome shotgun sequence.</title>
        <authorList>
            <person name="Shibata T."/>
            <person name="Shimoda M."/>
            <person name="Kobayashi T."/>
            <person name="Uehara T."/>
        </authorList>
    </citation>
    <scope>NUCLEOTIDE SEQUENCE [LARGE SCALE GENOMIC DNA]</scope>
    <source>
        <strain evidence="4 5">Japan</strain>
    </source>
</reference>
<dbReference type="Pfam" id="PF00379">
    <property type="entry name" value="Chitin_bind_4"/>
    <property type="match status" value="1"/>
</dbReference>
<keyword evidence="3" id="KW-0732">Signal</keyword>
<keyword evidence="5" id="KW-1185">Reference proteome</keyword>
<dbReference type="Proteomes" id="UP001307889">
    <property type="component" value="Chromosome 10"/>
</dbReference>
<evidence type="ECO:0000313" key="5">
    <source>
        <dbReference type="Proteomes" id="UP001307889"/>
    </source>
</evidence>
<accession>A0ABN7B7D6</accession>
<feature type="signal peptide" evidence="3">
    <location>
        <begin position="1"/>
        <end position="17"/>
    </location>
</feature>
<dbReference type="EMBL" id="AP028918">
    <property type="protein sequence ID" value="BES99572.1"/>
    <property type="molecule type" value="Genomic_DNA"/>
</dbReference>
<dbReference type="PANTHER" id="PTHR10380">
    <property type="entry name" value="CUTICLE PROTEIN"/>
    <property type="match status" value="1"/>
</dbReference>
<dbReference type="PROSITE" id="PS51155">
    <property type="entry name" value="CHIT_BIND_RR_2"/>
    <property type="match status" value="1"/>
</dbReference>
<dbReference type="PANTHER" id="PTHR10380:SF173">
    <property type="entry name" value="CUTICULAR PROTEIN 47EF, ISOFORM C-RELATED"/>
    <property type="match status" value="1"/>
</dbReference>
<dbReference type="InterPro" id="IPR000618">
    <property type="entry name" value="Insect_cuticle"/>
</dbReference>
<evidence type="ECO:0000313" key="4">
    <source>
        <dbReference type="EMBL" id="BES99572.1"/>
    </source>
</evidence>
<keyword evidence="1 2" id="KW-0193">Cuticle</keyword>
<sequence>MINTVALLSSMVVLVVARPQQYQQPGGFNAPQPSGSNPNALARILTQAQEDPFDGNFNYAFSLDNGISQNAEGRLNNKGTEQEAQSIEGSYSFTSPEGQVITIQYIADEGGFRATGDAIPTPPPIPPAIARALDYIRSLPPDPSQKV</sequence>
<proteinExistence type="predicted"/>
<evidence type="ECO:0000256" key="1">
    <source>
        <dbReference type="ARBA" id="ARBA00022460"/>
    </source>
</evidence>
<evidence type="ECO:0000256" key="3">
    <source>
        <dbReference type="SAM" id="SignalP"/>
    </source>
</evidence>
<protein>
    <submittedName>
        <fullName evidence="4">Cuticular protein</fullName>
    </submittedName>
</protein>
<dbReference type="PROSITE" id="PS00233">
    <property type="entry name" value="CHIT_BIND_RR_1"/>
    <property type="match status" value="1"/>
</dbReference>
<dbReference type="InterPro" id="IPR050468">
    <property type="entry name" value="Cuticle_Struct_Prot"/>
</dbReference>
<dbReference type="InterPro" id="IPR031311">
    <property type="entry name" value="CHIT_BIND_RR_consensus"/>
</dbReference>
<dbReference type="PRINTS" id="PR00947">
    <property type="entry name" value="CUTICLE"/>
</dbReference>
<organism evidence="4 5">
    <name type="scientific">Nesidiocoris tenuis</name>
    <dbReference type="NCBI Taxonomy" id="355587"/>
    <lineage>
        <taxon>Eukaryota</taxon>
        <taxon>Metazoa</taxon>
        <taxon>Ecdysozoa</taxon>
        <taxon>Arthropoda</taxon>
        <taxon>Hexapoda</taxon>
        <taxon>Insecta</taxon>
        <taxon>Pterygota</taxon>
        <taxon>Neoptera</taxon>
        <taxon>Paraneoptera</taxon>
        <taxon>Hemiptera</taxon>
        <taxon>Heteroptera</taxon>
        <taxon>Panheteroptera</taxon>
        <taxon>Cimicomorpha</taxon>
        <taxon>Miridae</taxon>
        <taxon>Dicyphina</taxon>
        <taxon>Nesidiocoris</taxon>
    </lineage>
</organism>
<evidence type="ECO:0000256" key="2">
    <source>
        <dbReference type="PROSITE-ProRule" id="PRU00497"/>
    </source>
</evidence>
<name>A0ABN7B7D6_9HEMI</name>
<gene>
    <name evidence="4" type="ORF">NTJ_12389</name>
</gene>